<dbReference type="EMBL" id="BMML01000002">
    <property type="protein sequence ID" value="GGM92524.1"/>
    <property type="molecule type" value="Genomic_DNA"/>
</dbReference>
<feature type="transmembrane region" description="Helical" evidence="1">
    <location>
        <begin position="43"/>
        <end position="65"/>
    </location>
</feature>
<feature type="transmembrane region" description="Helical" evidence="1">
    <location>
        <begin position="12"/>
        <end position="31"/>
    </location>
</feature>
<keyword evidence="1" id="KW-0812">Transmembrane</keyword>
<evidence type="ECO:0000313" key="3">
    <source>
        <dbReference type="Proteomes" id="UP000653411"/>
    </source>
</evidence>
<keyword evidence="1" id="KW-0472">Membrane</keyword>
<dbReference type="AlphaFoldDB" id="A0A917UJZ6"/>
<name>A0A917UJZ6_9ACTN</name>
<organism evidence="2 3">
    <name type="scientific">Streptomyces fuscichromogenes</name>
    <dbReference type="NCBI Taxonomy" id="1324013"/>
    <lineage>
        <taxon>Bacteria</taxon>
        <taxon>Bacillati</taxon>
        <taxon>Actinomycetota</taxon>
        <taxon>Actinomycetes</taxon>
        <taxon>Kitasatosporales</taxon>
        <taxon>Streptomycetaceae</taxon>
        <taxon>Streptomyces</taxon>
    </lineage>
</organism>
<feature type="transmembrane region" description="Helical" evidence="1">
    <location>
        <begin position="162"/>
        <end position="190"/>
    </location>
</feature>
<dbReference type="Proteomes" id="UP000653411">
    <property type="component" value="Unassembled WGS sequence"/>
</dbReference>
<feature type="transmembrane region" description="Helical" evidence="1">
    <location>
        <begin position="85"/>
        <end position="106"/>
    </location>
</feature>
<accession>A0A917UJZ6</accession>
<feature type="transmembrane region" description="Helical" evidence="1">
    <location>
        <begin position="126"/>
        <end position="150"/>
    </location>
</feature>
<keyword evidence="1" id="KW-1133">Transmembrane helix</keyword>
<evidence type="ECO:0000256" key="1">
    <source>
        <dbReference type="SAM" id="Phobius"/>
    </source>
</evidence>
<proteinExistence type="predicted"/>
<protein>
    <recommendedName>
        <fullName evidence="4">DUF4386 family protein</fullName>
    </recommendedName>
</protein>
<reference evidence="2" key="1">
    <citation type="journal article" date="2014" name="Int. J. Syst. Evol. Microbiol.">
        <title>Complete genome sequence of Corynebacterium casei LMG S-19264T (=DSM 44701T), isolated from a smear-ripened cheese.</title>
        <authorList>
            <consortium name="US DOE Joint Genome Institute (JGI-PGF)"/>
            <person name="Walter F."/>
            <person name="Albersmeier A."/>
            <person name="Kalinowski J."/>
            <person name="Ruckert C."/>
        </authorList>
    </citation>
    <scope>NUCLEOTIDE SEQUENCE</scope>
    <source>
        <strain evidence="2">CGMCC 4.7110</strain>
    </source>
</reference>
<keyword evidence="3" id="KW-1185">Reference proteome</keyword>
<comment type="caution">
    <text evidence="2">The sequence shown here is derived from an EMBL/GenBank/DDBJ whole genome shotgun (WGS) entry which is preliminary data.</text>
</comment>
<evidence type="ECO:0000313" key="2">
    <source>
        <dbReference type="EMBL" id="GGM92524.1"/>
    </source>
</evidence>
<sequence length="208" mass="21812">MTNRPWGPRRTAMTRTAFIAAPLCMLAYGAIRLSDPDHGPGPAWTSGHVALITGVLLFGVVLPGLLRLSEPTAGAARLSARTATLLGLVGVAAVTVQGVIDVVVGFRADDRAGMNRLYEEVQSHPGVMPAVYTVGPMLFYVGLLWLVVQLAVQGRIAAWRPVLVTLGIATTAAGLDLIPLSALLFCAALSPLGRDVSAAPATRIRRAQ</sequence>
<dbReference type="RefSeq" id="WP_189261384.1">
    <property type="nucleotide sequence ID" value="NZ_BMML01000002.1"/>
</dbReference>
<gene>
    <name evidence="2" type="ORF">GCM10011578_010650</name>
</gene>
<evidence type="ECO:0008006" key="4">
    <source>
        <dbReference type="Google" id="ProtNLM"/>
    </source>
</evidence>
<reference evidence="2" key="2">
    <citation type="submission" date="2020-09" db="EMBL/GenBank/DDBJ databases">
        <authorList>
            <person name="Sun Q."/>
            <person name="Zhou Y."/>
        </authorList>
    </citation>
    <scope>NUCLEOTIDE SEQUENCE</scope>
    <source>
        <strain evidence="2">CGMCC 4.7110</strain>
    </source>
</reference>